<dbReference type="PROSITE" id="PS00194">
    <property type="entry name" value="THIOREDOXIN_1"/>
    <property type="match status" value="1"/>
</dbReference>
<dbReference type="SUPFAM" id="SSF52833">
    <property type="entry name" value="Thioredoxin-like"/>
    <property type="match status" value="2"/>
</dbReference>
<comment type="caution">
    <text evidence="5">The sequence shown here is derived from an EMBL/GenBank/DDBJ whole genome shotgun (WGS) entry which is preliminary data.</text>
</comment>
<feature type="chain" id="PRO_5041983542" evidence="3">
    <location>
        <begin position="21"/>
        <end position="234"/>
    </location>
</feature>
<comment type="similarity">
    <text evidence="1">Belongs to the protein disulfide isomerase family.</text>
</comment>
<dbReference type="GO" id="GO:0003756">
    <property type="term" value="F:protein disulfide isomerase activity"/>
    <property type="evidence" value="ECO:0007669"/>
    <property type="project" value="TreeGrafter"/>
</dbReference>
<reference evidence="5" key="1">
    <citation type="journal article" date="2023" name="G3 (Bethesda)">
        <title>Whole genome assembly and annotation of the endangered Caribbean coral Acropora cervicornis.</title>
        <authorList>
            <person name="Selwyn J.D."/>
            <person name="Vollmer S.V."/>
        </authorList>
    </citation>
    <scope>NUCLEOTIDE SEQUENCE</scope>
    <source>
        <strain evidence="5">K2</strain>
    </source>
</reference>
<dbReference type="InterPro" id="IPR017937">
    <property type="entry name" value="Thioredoxin_CS"/>
</dbReference>
<dbReference type="CDD" id="cd02961">
    <property type="entry name" value="PDI_a_family"/>
    <property type="match status" value="1"/>
</dbReference>
<evidence type="ECO:0000256" key="2">
    <source>
        <dbReference type="ARBA" id="ARBA00022729"/>
    </source>
</evidence>
<proteinExistence type="inferred from homology"/>
<dbReference type="InterPro" id="IPR051063">
    <property type="entry name" value="PDI"/>
</dbReference>
<dbReference type="GO" id="GO:0006457">
    <property type="term" value="P:protein folding"/>
    <property type="evidence" value="ECO:0007669"/>
    <property type="project" value="TreeGrafter"/>
</dbReference>
<name>A0AAD9QF63_ACRCE</name>
<sequence>MSTKQVLSFVLFSVIAPSLGDKVRSLSDIDFEDTVFGPSSHFVMFYGPWCEHCKNFMPTWSLLAEFYSKIPQGEHVTIAKVDCTKETPLCAKQNIRAYPTLKLYFDRGEIKRYNGKRRINDLKAFVNKFLATSEIDCTTEGKKCSEHNIRGFPSLKLFKDGREVDRYEGTRSLDDLKNYLTLKISEHSLLSSAITEKSESAEEIPSVATDMETQVIKRTFQTGTTSLFTMRLCQ</sequence>
<dbReference type="PANTHER" id="PTHR45672">
    <property type="entry name" value="PROTEIN DISULFIDE-ISOMERASE C17H9.14C-RELATED"/>
    <property type="match status" value="1"/>
</dbReference>
<keyword evidence="6" id="KW-1185">Reference proteome</keyword>
<evidence type="ECO:0000256" key="1">
    <source>
        <dbReference type="ARBA" id="ARBA00006347"/>
    </source>
</evidence>
<keyword evidence="2 3" id="KW-0732">Signal</keyword>
<dbReference type="EMBL" id="JARQWQ010000037">
    <property type="protein sequence ID" value="KAK2560152.1"/>
    <property type="molecule type" value="Genomic_DNA"/>
</dbReference>
<feature type="signal peptide" evidence="3">
    <location>
        <begin position="1"/>
        <end position="20"/>
    </location>
</feature>
<accession>A0AAD9QF63</accession>
<evidence type="ECO:0000313" key="5">
    <source>
        <dbReference type="EMBL" id="KAK2560152.1"/>
    </source>
</evidence>
<dbReference type="Proteomes" id="UP001249851">
    <property type="component" value="Unassembled WGS sequence"/>
</dbReference>
<dbReference type="InterPro" id="IPR036249">
    <property type="entry name" value="Thioredoxin-like_sf"/>
</dbReference>
<evidence type="ECO:0000313" key="6">
    <source>
        <dbReference type="Proteomes" id="UP001249851"/>
    </source>
</evidence>
<dbReference type="PANTHER" id="PTHR45672:SF3">
    <property type="entry name" value="THIOREDOXIN DOMAIN-CONTAINING PROTEIN 5"/>
    <property type="match status" value="1"/>
</dbReference>
<organism evidence="5 6">
    <name type="scientific">Acropora cervicornis</name>
    <name type="common">Staghorn coral</name>
    <dbReference type="NCBI Taxonomy" id="6130"/>
    <lineage>
        <taxon>Eukaryota</taxon>
        <taxon>Metazoa</taxon>
        <taxon>Cnidaria</taxon>
        <taxon>Anthozoa</taxon>
        <taxon>Hexacorallia</taxon>
        <taxon>Scleractinia</taxon>
        <taxon>Astrocoeniina</taxon>
        <taxon>Acroporidae</taxon>
        <taxon>Acropora</taxon>
    </lineage>
</organism>
<reference evidence="5" key="2">
    <citation type="journal article" date="2023" name="Science">
        <title>Genomic signatures of disease resistance in endangered staghorn corals.</title>
        <authorList>
            <person name="Vollmer S.V."/>
            <person name="Selwyn J.D."/>
            <person name="Despard B.A."/>
            <person name="Roesel C.L."/>
        </authorList>
    </citation>
    <scope>NUCLEOTIDE SEQUENCE</scope>
    <source>
        <strain evidence="5">K2</strain>
    </source>
</reference>
<dbReference type="GO" id="GO:0005783">
    <property type="term" value="C:endoplasmic reticulum"/>
    <property type="evidence" value="ECO:0007669"/>
    <property type="project" value="TreeGrafter"/>
</dbReference>
<dbReference type="AlphaFoldDB" id="A0AAD9QF63"/>
<dbReference type="InterPro" id="IPR013766">
    <property type="entry name" value="Thioredoxin_domain"/>
</dbReference>
<feature type="domain" description="Thioredoxin" evidence="4">
    <location>
        <begin position="3"/>
        <end position="131"/>
    </location>
</feature>
<protein>
    <submittedName>
        <fullName evidence="5">Thioredoxin domain-containing protein 5</fullName>
    </submittedName>
</protein>
<dbReference type="PROSITE" id="PS51352">
    <property type="entry name" value="THIOREDOXIN_2"/>
    <property type="match status" value="1"/>
</dbReference>
<dbReference type="Pfam" id="PF00085">
    <property type="entry name" value="Thioredoxin"/>
    <property type="match status" value="2"/>
</dbReference>
<evidence type="ECO:0000256" key="3">
    <source>
        <dbReference type="SAM" id="SignalP"/>
    </source>
</evidence>
<evidence type="ECO:0000259" key="4">
    <source>
        <dbReference type="PROSITE" id="PS51352"/>
    </source>
</evidence>
<gene>
    <name evidence="5" type="ORF">P5673_017126</name>
</gene>
<dbReference type="Gene3D" id="3.40.30.10">
    <property type="entry name" value="Glutaredoxin"/>
    <property type="match status" value="2"/>
</dbReference>